<proteinExistence type="predicted"/>
<comment type="caution">
    <text evidence="5">The sequence shown here is derived from an EMBL/GenBank/DDBJ whole genome shotgun (WGS) entry which is preliminary data.</text>
</comment>
<evidence type="ECO:0000313" key="5">
    <source>
        <dbReference type="EMBL" id="KAG5542704.1"/>
    </source>
</evidence>
<evidence type="ECO:0000256" key="1">
    <source>
        <dbReference type="ARBA" id="ARBA00022857"/>
    </source>
</evidence>
<dbReference type="PANTHER" id="PTHR10366">
    <property type="entry name" value="NAD DEPENDENT EPIMERASE/DEHYDRATASE"/>
    <property type="match status" value="1"/>
</dbReference>
<dbReference type="InterPro" id="IPR050425">
    <property type="entry name" value="NAD(P)_dehydrat-like"/>
</dbReference>
<dbReference type="InterPro" id="IPR001509">
    <property type="entry name" value="Epimerase_deHydtase"/>
</dbReference>
<evidence type="ECO:0000256" key="2">
    <source>
        <dbReference type="ARBA" id="ARBA00023002"/>
    </source>
</evidence>
<dbReference type="PANTHER" id="PTHR10366:SF776">
    <property type="entry name" value="NAD(P)-BINDING ROSSMANN-FOLD SUPERFAMILY PROTEIN"/>
    <property type="match status" value="1"/>
</dbReference>
<dbReference type="CDD" id="cd08958">
    <property type="entry name" value="FR_SDR_e"/>
    <property type="match status" value="1"/>
</dbReference>
<dbReference type="Gene3D" id="3.40.50.720">
    <property type="entry name" value="NAD(P)-binding Rossmann-like Domain"/>
    <property type="match status" value="2"/>
</dbReference>
<dbReference type="EMBL" id="JACTNZ010000006">
    <property type="protein sequence ID" value="KAG5542704.1"/>
    <property type="molecule type" value="Genomic_DNA"/>
</dbReference>
<evidence type="ECO:0000313" key="6">
    <source>
        <dbReference type="Proteomes" id="UP000823749"/>
    </source>
</evidence>
<name>A0AAV6JTB1_9ERIC</name>
<evidence type="ECO:0000259" key="4">
    <source>
        <dbReference type="Pfam" id="PF01370"/>
    </source>
</evidence>
<accession>A0AAV6JTB1</accession>
<dbReference type="SUPFAM" id="SSF51735">
    <property type="entry name" value="NAD(P)-binding Rossmann-fold domains"/>
    <property type="match status" value="1"/>
</dbReference>
<dbReference type="GO" id="GO:0016616">
    <property type="term" value="F:oxidoreductase activity, acting on the CH-OH group of donors, NAD or NADP as acceptor"/>
    <property type="evidence" value="ECO:0007669"/>
    <property type="project" value="TreeGrafter"/>
</dbReference>
<keyword evidence="2" id="KW-0560">Oxidoreductase</keyword>
<dbReference type="Proteomes" id="UP000823749">
    <property type="component" value="Chromosome 6"/>
</dbReference>
<feature type="signal peptide" evidence="3">
    <location>
        <begin position="1"/>
        <end position="19"/>
    </location>
</feature>
<gene>
    <name evidence="5" type="ORF">RHGRI_015730</name>
</gene>
<sequence>MMLWIAEALFCCFLFLVVVDNLRTSTLLHFFPGRMRQVTIYKELDENEKNAHLMKLEKASENLKLFKVDLLDYNSLSAAIAGCNGVFHVASPVPSSSVPDPEARKPLYGTYCNCEDALCGIASFCSICPMSLHSAHMAEPLSSLSKCVYQVQLIEPAVKGTINVLEACSEANVKRVVVVSSGKAVSENPDWPKGRVMDETCWSDKEHCRRTKYWYALSKTEAESAALEFAKTSGLDVVRVCPTFVLGPMLQSTTNASSSVLIKLLKEGYEERENRLLKIIDARDVAEALLLAYEKPEADGRYICTAHMIKLQDLVEILKRIYPNYNYPKK</sequence>
<feature type="chain" id="PRO_5043764588" description="NAD-dependent epimerase/dehydratase domain-containing protein" evidence="3">
    <location>
        <begin position="20"/>
        <end position="330"/>
    </location>
</feature>
<feature type="domain" description="NAD-dependent epimerase/dehydratase" evidence="4">
    <location>
        <begin position="149"/>
        <end position="299"/>
    </location>
</feature>
<keyword evidence="3" id="KW-0732">Signal</keyword>
<keyword evidence="1" id="KW-0521">NADP</keyword>
<organism evidence="5 6">
    <name type="scientific">Rhododendron griersonianum</name>
    <dbReference type="NCBI Taxonomy" id="479676"/>
    <lineage>
        <taxon>Eukaryota</taxon>
        <taxon>Viridiplantae</taxon>
        <taxon>Streptophyta</taxon>
        <taxon>Embryophyta</taxon>
        <taxon>Tracheophyta</taxon>
        <taxon>Spermatophyta</taxon>
        <taxon>Magnoliopsida</taxon>
        <taxon>eudicotyledons</taxon>
        <taxon>Gunneridae</taxon>
        <taxon>Pentapetalae</taxon>
        <taxon>asterids</taxon>
        <taxon>Ericales</taxon>
        <taxon>Ericaceae</taxon>
        <taxon>Ericoideae</taxon>
        <taxon>Rhodoreae</taxon>
        <taxon>Rhododendron</taxon>
    </lineage>
</organism>
<protein>
    <recommendedName>
        <fullName evidence="4">NAD-dependent epimerase/dehydratase domain-containing protein</fullName>
    </recommendedName>
</protein>
<dbReference type="Pfam" id="PF01370">
    <property type="entry name" value="Epimerase"/>
    <property type="match status" value="1"/>
</dbReference>
<evidence type="ECO:0000256" key="3">
    <source>
        <dbReference type="SAM" id="SignalP"/>
    </source>
</evidence>
<keyword evidence="6" id="KW-1185">Reference proteome</keyword>
<dbReference type="AlphaFoldDB" id="A0AAV6JTB1"/>
<reference evidence="5 6" key="1">
    <citation type="submission" date="2020-08" db="EMBL/GenBank/DDBJ databases">
        <title>Plant Genome Project.</title>
        <authorList>
            <person name="Zhang R.-G."/>
        </authorList>
    </citation>
    <scope>NUCLEOTIDE SEQUENCE [LARGE SCALE GENOMIC DNA]</scope>
    <source>
        <strain evidence="5">WSP0</strain>
        <tissue evidence="5">Leaf</tissue>
    </source>
</reference>
<dbReference type="InterPro" id="IPR036291">
    <property type="entry name" value="NAD(P)-bd_dom_sf"/>
</dbReference>